<dbReference type="RefSeq" id="XP_010268816.1">
    <property type="nucleotide sequence ID" value="XM_010270514.1"/>
</dbReference>
<keyword evidence="1" id="KW-1185">Reference proteome</keyword>
<organism evidence="1 2">
    <name type="scientific">Nelumbo nucifera</name>
    <name type="common">Sacred lotus</name>
    <dbReference type="NCBI Taxonomy" id="4432"/>
    <lineage>
        <taxon>Eukaryota</taxon>
        <taxon>Viridiplantae</taxon>
        <taxon>Streptophyta</taxon>
        <taxon>Embryophyta</taxon>
        <taxon>Tracheophyta</taxon>
        <taxon>Spermatophyta</taxon>
        <taxon>Magnoliopsida</taxon>
        <taxon>Proteales</taxon>
        <taxon>Nelumbonaceae</taxon>
        <taxon>Nelumbo</taxon>
    </lineage>
</organism>
<name>A0A1U8AR61_NELNU</name>
<evidence type="ECO:0000313" key="1">
    <source>
        <dbReference type="Proteomes" id="UP000189703"/>
    </source>
</evidence>
<accession>A0A1U8AR61</accession>
<dbReference type="OMA" id="ARIGWNL"/>
<dbReference type="OrthoDB" id="765404at2759"/>
<proteinExistence type="predicted"/>
<dbReference type="Proteomes" id="UP000189703">
    <property type="component" value="Unplaced"/>
</dbReference>
<dbReference type="AlphaFoldDB" id="A0A1U8AR61"/>
<dbReference type="KEGG" id="nnu:104605666"/>
<evidence type="ECO:0000313" key="2">
    <source>
        <dbReference type="RefSeq" id="XP_010268816.1"/>
    </source>
</evidence>
<protein>
    <submittedName>
        <fullName evidence="2">Uncharacterized protein LOC104605666</fullName>
    </submittedName>
</protein>
<sequence length="159" mass="17603">MGFWDAVNSTTDTIKRNVPDTISVTNSVSSVADTIKQNIPDMTPVANAVNKIGDTVRVKEVQKLKENLPDSEGWKEIGRSVKDVVDGPAGEEVSKLFPGGGSAYRIYKGLNPKRDEVKDLKQEVKGMRAEIEKLKKDRAPRLDAEEGFKITDFFGDQFC</sequence>
<reference evidence="2" key="1">
    <citation type="submission" date="2025-08" db="UniProtKB">
        <authorList>
            <consortium name="RefSeq"/>
        </authorList>
    </citation>
    <scope>IDENTIFICATION</scope>
</reference>
<gene>
    <name evidence="2" type="primary">LOC104605666</name>
</gene>
<dbReference type="GeneID" id="104605666"/>